<dbReference type="OrthoDB" id="9810372at2"/>
<dbReference type="EMBL" id="RJJX01000004">
    <property type="protein sequence ID" value="RUT79200.1"/>
    <property type="molecule type" value="Genomic_DNA"/>
</dbReference>
<dbReference type="PANTHER" id="PTHR18964">
    <property type="entry name" value="ROK (REPRESSOR, ORF, KINASE) FAMILY"/>
    <property type="match status" value="1"/>
</dbReference>
<reference evidence="2 3" key="1">
    <citation type="submission" date="2018-11" db="EMBL/GenBank/DDBJ databases">
        <title>Parancylomarina longa gen. nov., sp. nov., isolated from sediments of southern Okinawa.</title>
        <authorList>
            <person name="Fu T."/>
        </authorList>
    </citation>
    <scope>NUCLEOTIDE SEQUENCE [LARGE SCALE GENOMIC DNA]</scope>
    <source>
        <strain evidence="2 3">T3-2 S1-C</strain>
    </source>
</reference>
<proteinExistence type="inferred from homology"/>
<keyword evidence="3" id="KW-1185">Reference proteome</keyword>
<dbReference type="InterPro" id="IPR000600">
    <property type="entry name" value="ROK"/>
</dbReference>
<protein>
    <submittedName>
        <fullName evidence="2">ROK family transcriptional regulator</fullName>
    </submittedName>
</protein>
<accession>A0A434AXQ7</accession>
<comment type="similarity">
    <text evidence="1">Belongs to the ROK (NagC/XylR) family.</text>
</comment>
<comment type="caution">
    <text evidence="2">The sequence shown here is derived from an EMBL/GenBank/DDBJ whole genome shotgun (WGS) entry which is preliminary data.</text>
</comment>
<name>A0A434AXQ7_9BACT</name>
<dbReference type="AlphaFoldDB" id="A0A434AXQ7"/>
<dbReference type="Pfam" id="PF00480">
    <property type="entry name" value="ROK"/>
    <property type="match status" value="1"/>
</dbReference>
<dbReference type="PANTHER" id="PTHR18964:SF149">
    <property type="entry name" value="BIFUNCTIONAL UDP-N-ACETYLGLUCOSAMINE 2-EPIMERASE_N-ACETYLMANNOSAMINE KINASE"/>
    <property type="match status" value="1"/>
</dbReference>
<dbReference type="InterPro" id="IPR036390">
    <property type="entry name" value="WH_DNA-bd_sf"/>
</dbReference>
<dbReference type="Gene3D" id="3.30.420.40">
    <property type="match status" value="2"/>
</dbReference>
<gene>
    <name evidence="2" type="ORF">DLK05_05125</name>
</gene>
<dbReference type="Gene3D" id="1.10.10.10">
    <property type="entry name" value="Winged helix-like DNA-binding domain superfamily/Winged helix DNA-binding domain"/>
    <property type="match status" value="1"/>
</dbReference>
<evidence type="ECO:0000256" key="1">
    <source>
        <dbReference type="ARBA" id="ARBA00006479"/>
    </source>
</evidence>
<dbReference type="InterPro" id="IPR043129">
    <property type="entry name" value="ATPase_NBD"/>
</dbReference>
<sequence length="405" mass="44726">MNYWDSETSNSLAGLELKKFMSKKKILKYLYHSGELSSTKIGKILHLSAPTTLAYLNELMDEDFVEDRGKGNSIGGRRPNMYGLKKNSIYVIGVDVTRHHITTSIFNHELESIAKIKVESSELKSETTLNKIYNEVSSVIDDSKIDPDKIMGIGITMPGLIDSELGINYTYLTNNGKSIAYDLQQKFNRPVFIENDAKARTLAELRYGAAKDFLNVLYLQVDWGLGTGMIFNGKLYRGNSGFAGEFAHIPLETDGKLCPCGKRGCLETVASGDALVEDAISSLNSNVESAIYKYCQNKDNKLTPKIIIEFAQKGDQFALSLINKLGLALGKGISYLIQILNPELIVLGGRVAQASEYLETPIKQSLYNYCIPKLREDAKIVQSNLGSKAGILGAAVIVMEHILEN</sequence>
<dbReference type="SUPFAM" id="SSF46785">
    <property type="entry name" value="Winged helix' DNA-binding domain"/>
    <property type="match status" value="1"/>
</dbReference>
<dbReference type="Proteomes" id="UP000282985">
    <property type="component" value="Unassembled WGS sequence"/>
</dbReference>
<dbReference type="InterPro" id="IPR036388">
    <property type="entry name" value="WH-like_DNA-bd_sf"/>
</dbReference>
<dbReference type="SUPFAM" id="SSF53067">
    <property type="entry name" value="Actin-like ATPase domain"/>
    <property type="match status" value="1"/>
</dbReference>
<evidence type="ECO:0000313" key="2">
    <source>
        <dbReference type="EMBL" id="RUT79200.1"/>
    </source>
</evidence>
<organism evidence="2 3">
    <name type="scientific">Ancylomarina longa</name>
    <dbReference type="NCBI Taxonomy" id="2487017"/>
    <lineage>
        <taxon>Bacteria</taxon>
        <taxon>Pseudomonadati</taxon>
        <taxon>Bacteroidota</taxon>
        <taxon>Bacteroidia</taxon>
        <taxon>Marinilabiliales</taxon>
        <taxon>Marinifilaceae</taxon>
        <taxon>Ancylomarina</taxon>
    </lineage>
</organism>
<dbReference type="Pfam" id="PF13412">
    <property type="entry name" value="HTH_24"/>
    <property type="match status" value="1"/>
</dbReference>
<evidence type="ECO:0000313" key="3">
    <source>
        <dbReference type="Proteomes" id="UP000282985"/>
    </source>
</evidence>